<reference evidence="5 6" key="1">
    <citation type="submission" date="2018-07" db="EMBL/GenBank/DDBJ databases">
        <title>Erythrobacter nanhaiensis sp. nov., a novel member of the genus Erythrobacter isolated from the South China Sea.</title>
        <authorList>
            <person name="Chen X."/>
            <person name="Liu J."/>
        </authorList>
    </citation>
    <scope>NUCLEOTIDE SEQUENCE [LARGE SCALE GENOMIC DNA]</scope>
    <source>
        <strain evidence="5 6">S-5</strain>
    </source>
</reference>
<dbReference type="RefSeq" id="WP_115491263.1">
    <property type="nucleotide sequence ID" value="NZ_JACHWW010000001.1"/>
</dbReference>
<dbReference type="Gene3D" id="1.10.10.10">
    <property type="entry name" value="Winged helix-like DNA-binding domain superfamily/Winged helix DNA-binding domain"/>
    <property type="match status" value="1"/>
</dbReference>
<dbReference type="Proteomes" id="UP000254101">
    <property type="component" value="Unassembled WGS sequence"/>
</dbReference>
<keyword evidence="1" id="KW-0805">Transcription regulation</keyword>
<dbReference type="GO" id="GO:0003677">
    <property type="term" value="F:DNA binding"/>
    <property type="evidence" value="ECO:0007669"/>
    <property type="project" value="UniProtKB-KW"/>
</dbReference>
<accession>A0A395LJS2</accession>
<dbReference type="InterPro" id="IPR018490">
    <property type="entry name" value="cNMP-bd_dom_sf"/>
</dbReference>
<keyword evidence="3" id="KW-0804">Transcription</keyword>
<dbReference type="Pfam" id="PF13545">
    <property type="entry name" value="HTH_Crp_2"/>
    <property type="match status" value="1"/>
</dbReference>
<keyword evidence="2" id="KW-0238">DNA-binding</keyword>
<proteinExistence type="predicted"/>
<comment type="caution">
    <text evidence="5">The sequence shown here is derived from an EMBL/GenBank/DDBJ whole genome shotgun (WGS) entry which is preliminary data.</text>
</comment>
<sequence>MEFPNTGDFLAGRLRDKLDHEDLAFIESLVTERRDAATGDVLLERGKVANVSTILLSGYIFRTIQSKDRRFIVGIHVPGDFVDLHGFALKRLDHDVVAAGPISYGIAPHERLREALEERPRVARALWFATLLDAAIHRKWIQMLEQLDAPRRIAHIYCELHRRFELIGQSNARSLRTPFTQIDLADMCGVSAIHANRAVGKLRELGLAEIRRGDLYTSDWDALRDYAQFQPDYLYGDGPLRFDQDWL</sequence>
<evidence type="ECO:0000313" key="5">
    <source>
        <dbReference type="EMBL" id="RDS77041.1"/>
    </source>
</evidence>
<dbReference type="SUPFAM" id="SSF46785">
    <property type="entry name" value="Winged helix' DNA-binding domain"/>
    <property type="match status" value="1"/>
</dbReference>
<gene>
    <name evidence="5" type="ORF">DL238_05055</name>
</gene>
<dbReference type="Gene3D" id="2.60.120.10">
    <property type="entry name" value="Jelly Rolls"/>
    <property type="match status" value="1"/>
</dbReference>
<name>A0A395LJS2_9SPHN</name>
<feature type="domain" description="HTH crp-type" evidence="4">
    <location>
        <begin position="147"/>
        <end position="221"/>
    </location>
</feature>
<evidence type="ECO:0000256" key="3">
    <source>
        <dbReference type="ARBA" id="ARBA00023163"/>
    </source>
</evidence>
<organism evidence="5 6">
    <name type="scientific">Alteriqipengyuania lutimaris</name>
    <dbReference type="NCBI Taxonomy" id="1538146"/>
    <lineage>
        <taxon>Bacteria</taxon>
        <taxon>Pseudomonadati</taxon>
        <taxon>Pseudomonadota</taxon>
        <taxon>Alphaproteobacteria</taxon>
        <taxon>Sphingomonadales</taxon>
        <taxon>Erythrobacteraceae</taxon>
        <taxon>Alteriqipengyuania</taxon>
    </lineage>
</organism>
<evidence type="ECO:0000313" key="6">
    <source>
        <dbReference type="Proteomes" id="UP000254101"/>
    </source>
</evidence>
<dbReference type="GO" id="GO:0006355">
    <property type="term" value="P:regulation of DNA-templated transcription"/>
    <property type="evidence" value="ECO:0007669"/>
    <property type="project" value="InterPro"/>
</dbReference>
<dbReference type="InterPro" id="IPR036390">
    <property type="entry name" value="WH_DNA-bd_sf"/>
</dbReference>
<dbReference type="InterPro" id="IPR036388">
    <property type="entry name" value="WH-like_DNA-bd_sf"/>
</dbReference>
<dbReference type="SUPFAM" id="SSF51206">
    <property type="entry name" value="cAMP-binding domain-like"/>
    <property type="match status" value="1"/>
</dbReference>
<evidence type="ECO:0000256" key="2">
    <source>
        <dbReference type="ARBA" id="ARBA00023125"/>
    </source>
</evidence>
<protein>
    <submittedName>
        <fullName evidence="5">Crp/Fnr family transcriptional regulator</fullName>
    </submittedName>
</protein>
<dbReference type="EMBL" id="QRBB01000001">
    <property type="protein sequence ID" value="RDS77041.1"/>
    <property type="molecule type" value="Genomic_DNA"/>
</dbReference>
<dbReference type="OrthoDB" id="6155297at2"/>
<dbReference type="AlphaFoldDB" id="A0A395LJS2"/>
<evidence type="ECO:0000259" key="4">
    <source>
        <dbReference type="PROSITE" id="PS51063"/>
    </source>
</evidence>
<dbReference type="PROSITE" id="PS51063">
    <property type="entry name" value="HTH_CRP_2"/>
    <property type="match status" value="1"/>
</dbReference>
<keyword evidence="6" id="KW-1185">Reference proteome</keyword>
<evidence type="ECO:0000256" key="1">
    <source>
        <dbReference type="ARBA" id="ARBA00023015"/>
    </source>
</evidence>
<dbReference type="InterPro" id="IPR014710">
    <property type="entry name" value="RmlC-like_jellyroll"/>
</dbReference>
<dbReference type="InterPro" id="IPR012318">
    <property type="entry name" value="HTH_CRP"/>
</dbReference>